<gene>
    <name evidence="5" type="ordered locus">CA_P0135</name>
</gene>
<dbReference type="InterPro" id="IPR036291">
    <property type="entry name" value="NAD(P)-bd_dom_sf"/>
</dbReference>
<dbReference type="SUPFAM" id="SSF55347">
    <property type="entry name" value="Glyceraldehyde-3-phosphate dehydrogenase-like, C-terminal domain"/>
    <property type="match status" value="1"/>
</dbReference>
<accession>Q97TG6</accession>
<evidence type="ECO:0000259" key="3">
    <source>
        <dbReference type="Pfam" id="PF01408"/>
    </source>
</evidence>
<organism evidence="5 6">
    <name type="scientific">Clostridium acetobutylicum (strain ATCC 824 / DSM 792 / JCM 1419 / IAM 19013 / LMG 5710 / NBRC 13948 / NRRL B-527 / VKM B-1787 / 2291 / W)</name>
    <dbReference type="NCBI Taxonomy" id="272562"/>
    <lineage>
        <taxon>Bacteria</taxon>
        <taxon>Bacillati</taxon>
        <taxon>Bacillota</taxon>
        <taxon>Clostridia</taxon>
        <taxon>Eubacteriales</taxon>
        <taxon>Clostridiaceae</taxon>
        <taxon>Clostridium</taxon>
    </lineage>
</organism>
<dbReference type="KEGG" id="cac:CA_P0135"/>
<evidence type="ECO:0000259" key="4">
    <source>
        <dbReference type="Pfam" id="PF22725"/>
    </source>
</evidence>
<proteinExistence type="inferred from homology"/>
<name>Q97TG6_CLOAB</name>
<keyword evidence="2" id="KW-0560">Oxidoreductase</keyword>
<dbReference type="Gene3D" id="3.30.360.10">
    <property type="entry name" value="Dihydrodipicolinate Reductase, domain 2"/>
    <property type="match status" value="1"/>
</dbReference>
<dbReference type="Proteomes" id="UP000000814">
    <property type="component" value="Plasmid pSOL1"/>
</dbReference>
<dbReference type="PANTHER" id="PTHR22604:SF105">
    <property type="entry name" value="TRANS-1,2-DIHYDROBENZENE-1,2-DIOL DEHYDROGENASE"/>
    <property type="match status" value="1"/>
</dbReference>
<feature type="domain" description="GFO/IDH/MocA-like oxidoreductase" evidence="4">
    <location>
        <begin position="137"/>
        <end position="241"/>
    </location>
</feature>
<dbReference type="InterPro" id="IPR050984">
    <property type="entry name" value="Gfo/Idh/MocA_domain"/>
</dbReference>
<protein>
    <submittedName>
        <fullName evidence="5">Oxidoreductase</fullName>
    </submittedName>
</protein>
<dbReference type="InterPro" id="IPR055170">
    <property type="entry name" value="GFO_IDH_MocA-like_dom"/>
</dbReference>
<dbReference type="OrthoDB" id="9781966at2"/>
<dbReference type="PANTHER" id="PTHR22604">
    <property type="entry name" value="OXIDOREDUCTASES"/>
    <property type="match status" value="1"/>
</dbReference>
<dbReference type="GO" id="GO:0016491">
    <property type="term" value="F:oxidoreductase activity"/>
    <property type="evidence" value="ECO:0007669"/>
    <property type="project" value="UniProtKB-KW"/>
</dbReference>
<evidence type="ECO:0000256" key="2">
    <source>
        <dbReference type="ARBA" id="ARBA00023002"/>
    </source>
</evidence>
<evidence type="ECO:0000313" key="5">
    <source>
        <dbReference type="EMBL" id="AAK76880.1"/>
    </source>
</evidence>
<dbReference type="SUPFAM" id="SSF51735">
    <property type="entry name" value="NAD(P)-binding Rossmann-fold domains"/>
    <property type="match status" value="1"/>
</dbReference>
<dbReference type="AlphaFoldDB" id="Q97TG6"/>
<feature type="domain" description="Gfo/Idh/MocA-like oxidoreductase N-terminal" evidence="3">
    <location>
        <begin position="7"/>
        <end position="122"/>
    </location>
</feature>
<geneLocation type="plasmid" evidence="5 6">
    <name>pSOL1</name>
</geneLocation>
<sequence length="334" mass="38843">MKIIKTINMGIIGCSTILPRAIIGPAKAIDNLCIYGIASRKRSKADEYAKKYKIDRVFDSYEDLLNCEDIHCVYIALPNDLHIEWVLKAINANKHVLVEKPMCLKSDEFDLILKEYEKKNIKILEGLAIQHHPWQLAIKDMVSSAEYGKLQEVKTDICIILKNSNENNYRRFPERGGGAFYDLGCYWLQFLQFITGAKPESYKGSSKFDGPNNCDWTFNANAEYKSGLKSSFIASFELPYKVEHILKFEKATVKVHDFFRACLGNYKIKFSIEVKEDGSIKKYSFDPQNYYVNQLRFFMEAINGSKEDIYNMYLRQSYERVNIMEEIYEHARYS</sequence>
<keyword evidence="5" id="KW-0614">Plasmid</keyword>
<evidence type="ECO:0000313" key="6">
    <source>
        <dbReference type="Proteomes" id="UP000000814"/>
    </source>
</evidence>
<dbReference type="Pfam" id="PF22725">
    <property type="entry name" value="GFO_IDH_MocA_C3"/>
    <property type="match status" value="1"/>
</dbReference>
<dbReference type="Gene3D" id="3.40.50.720">
    <property type="entry name" value="NAD(P)-binding Rossmann-like Domain"/>
    <property type="match status" value="1"/>
</dbReference>
<dbReference type="GeneID" id="45000361"/>
<dbReference type="InterPro" id="IPR000683">
    <property type="entry name" value="Gfo/Idh/MocA-like_OxRdtase_N"/>
</dbReference>
<dbReference type="PATRIC" id="fig|272562.8.peg.135"/>
<evidence type="ECO:0000256" key="1">
    <source>
        <dbReference type="ARBA" id="ARBA00010928"/>
    </source>
</evidence>
<dbReference type="RefSeq" id="WP_010890819.1">
    <property type="nucleotide sequence ID" value="NC_001988.2"/>
</dbReference>
<dbReference type="Pfam" id="PF01408">
    <property type="entry name" value="GFO_IDH_MocA"/>
    <property type="match status" value="1"/>
</dbReference>
<reference evidence="5 6" key="1">
    <citation type="journal article" date="2001" name="J. Bacteriol.">
        <title>Genome sequence and comparative analysis of the solvent-producing bacterium Clostridium acetobutylicum.</title>
        <authorList>
            <person name="Nolling J."/>
            <person name="Breton G."/>
            <person name="Omelchenko M.V."/>
            <person name="Makarova K.S."/>
            <person name="Zeng Q."/>
            <person name="Gibson R."/>
            <person name="Lee H.M."/>
            <person name="Dubois J."/>
            <person name="Qiu D."/>
            <person name="Hitti J."/>
            <person name="Wolf Y.I."/>
            <person name="Tatusov R.L."/>
            <person name="Sabathe F."/>
            <person name="Doucette-Stamm L."/>
            <person name="Soucaille P."/>
            <person name="Daly M.J."/>
            <person name="Bennett G.N."/>
            <person name="Koonin E.V."/>
            <person name="Smith D.R."/>
        </authorList>
    </citation>
    <scope>NUCLEOTIDE SEQUENCE [LARGE SCALE GENOMIC DNA]</scope>
    <source>
        <strain evidence="6">ATCC 824 / DSM 792 / JCM 1419 / LMG 5710 / VKM B-1787</strain>
        <plasmid evidence="6">pSOL1</plasmid>
    </source>
</reference>
<dbReference type="GO" id="GO:0000166">
    <property type="term" value="F:nucleotide binding"/>
    <property type="evidence" value="ECO:0007669"/>
    <property type="project" value="InterPro"/>
</dbReference>
<dbReference type="HOGENOM" id="CLU_023194_5_0_9"/>
<comment type="similarity">
    <text evidence="1">Belongs to the Gfo/Idh/MocA family.</text>
</comment>
<dbReference type="EMBL" id="AE001438">
    <property type="protein sequence ID" value="AAK76880.1"/>
    <property type="molecule type" value="Genomic_DNA"/>
</dbReference>
<keyword evidence="6" id="KW-1185">Reference proteome</keyword>